<protein>
    <submittedName>
        <fullName evidence="2">TfoX family protein</fullName>
    </submittedName>
</protein>
<dbReference type="RefSeq" id="WP_123270459.1">
    <property type="nucleotide sequence ID" value="NZ_RJJQ01000003.1"/>
</dbReference>
<gene>
    <name evidence="2" type="ORF">EFY87_05560</name>
</gene>
<feature type="domain" description="TfoX N-terminal" evidence="1">
    <location>
        <begin position="13"/>
        <end position="103"/>
    </location>
</feature>
<dbReference type="SUPFAM" id="SSF159894">
    <property type="entry name" value="YgaC/TfoX-N like"/>
    <property type="match status" value="1"/>
</dbReference>
<dbReference type="OrthoDB" id="214902at2"/>
<keyword evidence="3" id="KW-1185">Reference proteome</keyword>
<comment type="caution">
    <text evidence="2">The sequence shown here is derived from an EMBL/GenBank/DDBJ whole genome shotgun (WGS) entry which is preliminary data.</text>
</comment>
<accession>A0A3M9MFV0</accession>
<reference evidence="2 3" key="1">
    <citation type="submission" date="2018-11" db="EMBL/GenBank/DDBJ databases">
        <title>Draft genome of Simplicispira Flexivirga sp. BO-16.</title>
        <authorList>
            <person name="Im W.T."/>
        </authorList>
    </citation>
    <scope>NUCLEOTIDE SEQUENCE [LARGE SCALE GENOMIC DNA]</scope>
    <source>
        <strain evidence="2 3">BO-16</strain>
    </source>
</reference>
<evidence type="ECO:0000313" key="3">
    <source>
        <dbReference type="Proteomes" id="UP000271678"/>
    </source>
</evidence>
<dbReference type="Gene3D" id="3.30.1460.30">
    <property type="entry name" value="YgaC/TfoX-N like chaperone"/>
    <property type="match status" value="1"/>
</dbReference>
<sequence>MTYDEQLARRVREILADESGLSERKMFGGLGFMLDGNMAVAAGSGGGLMIRADPSDPDGLIDGDLIVPMEMGGREMTGWLLADQRAITSDERLRELVQLGIDRARSFPPK</sequence>
<dbReference type="Pfam" id="PF04993">
    <property type="entry name" value="TfoX_N"/>
    <property type="match status" value="1"/>
</dbReference>
<dbReference type="InterPro" id="IPR007076">
    <property type="entry name" value="TfoX_N"/>
</dbReference>
<dbReference type="EMBL" id="RJJQ01000003">
    <property type="protein sequence ID" value="RNI24421.1"/>
    <property type="molecule type" value="Genomic_DNA"/>
</dbReference>
<evidence type="ECO:0000313" key="2">
    <source>
        <dbReference type="EMBL" id="RNI24421.1"/>
    </source>
</evidence>
<dbReference type="AlphaFoldDB" id="A0A3M9MFV0"/>
<proteinExistence type="predicted"/>
<evidence type="ECO:0000259" key="1">
    <source>
        <dbReference type="Pfam" id="PF04993"/>
    </source>
</evidence>
<name>A0A3M9MFV0_9MICO</name>
<dbReference type="Proteomes" id="UP000271678">
    <property type="component" value="Unassembled WGS sequence"/>
</dbReference>
<organism evidence="2 3">
    <name type="scientific">Flexivirga caeni</name>
    <dbReference type="NCBI Taxonomy" id="2294115"/>
    <lineage>
        <taxon>Bacteria</taxon>
        <taxon>Bacillati</taxon>
        <taxon>Actinomycetota</taxon>
        <taxon>Actinomycetes</taxon>
        <taxon>Micrococcales</taxon>
        <taxon>Dermacoccaceae</taxon>
        <taxon>Flexivirga</taxon>
    </lineage>
</organism>